<proteinExistence type="predicted"/>
<reference evidence="4" key="2">
    <citation type="submission" date="2020-04" db="EMBL/GenBank/DDBJ databases">
        <authorList>
            <consortium name="NCBI Genome Project"/>
        </authorList>
    </citation>
    <scope>NUCLEOTIDE SEQUENCE</scope>
    <source>
        <strain evidence="4">CBS 781.70</strain>
    </source>
</reference>
<dbReference type="Gene3D" id="3.40.50.150">
    <property type="entry name" value="Vaccinia Virus protein VP39"/>
    <property type="match status" value="1"/>
</dbReference>
<keyword evidence="2" id="KW-0808">Transferase</keyword>
<dbReference type="GO" id="GO:0008168">
    <property type="term" value="F:methyltransferase activity"/>
    <property type="evidence" value="ECO:0007669"/>
    <property type="project" value="UniProtKB-KW"/>
</dbReference>
<dbReference type="SUPFAM" id="SSF53335">
    <property type="entry name" value="S-adenosyl-L-methionine-dependent methyltransferases"/>
    <property type="match status" value="1"/>
</dbReference>
<name>A0A6G1G004_9PEZI</name>
<reference evidence="2 4" key="1">
    <citation type="submission" date="2020-01" db="EMBL/GenBank/DDBJ databases">
        <authorList>
            <consortium name="DOE Joint Genome Institute"/>
            <person name="Haridas S."/>
            <person name="Albert R."/>
            <person name="Binder M."/>
            <person name="Bloem J."/>
            <person name="Labutti K."/>
            <person name="Salamov A."/>
            <person name="Andreopoulos B."/>
            <person name="Baker S.E."/>
            <person name="Barry K."/>
            <person name="Bills G."/>
            <person name="Bluhm B.H."/>
            <person name="Cannon C."/>
            <person name="Castanera R."/>
            <person name="Culley D.E."/>
            <person name="Daum C."/>
            <person name="Ezra D."/>
            <person name="Gonzalez J.B."/>
            <person name="Henrissat B."/>
            <person name="Kuo A."/>
            <person name="Liang C."/>
            <person name="Lipzen A."/>
            <person name="Lutzoni F."/>
            <person name="Magnuson J."/>
            <person name="Mondo S."/>
            <person name="Nolan M."/>
            <person name="Ohm R."/>
            <person name="Pangilinan J."/>
            <person name="Park H.-J."/>
            <person name="Ramirez L."/>
            <person name="Alfaro M."/>
            <person name="Sun H."/>
            <person name="Tritt A."/>
            <person name="Yoshinaga Y."/>
            <person name="Zwiers L.-H."/>
            <person name="Turgeon B.G."/>
            <person name="Goodwin S.B."/>
            <person name="Spatafora J.W."/>
            <person name="Crous P.W."/>
            <person name="Grigoriev I.V."/>
        </authorList>
    </citation>
    <scope>NUCLEOTIDE SEQUENCE</scope>
    <source>
        <strain evidence="2 4">CBS 781.70</strain>
    </source>
</reference>
<dbReference type="EMBL" id="ML975162">
    <property type="protein sequence ID" value="KAF1811384.1"/>
    <property type="molecule type" value="Genomic_DNA"/>
</dbReference>
<dbReference type="Proteomes" id="UP000504638">
    <property type="component" value="Unplaced"/>
</dbReference>
<reference evidence="4" key="3">
    <citation type="submission" date="2025-04" db="UniProtKB">
        <authorList>
            <consortium name="RefSeq"/>
        </authorList>
    </citation>
    <scope>IDENTIFICATION</scope>
    <source>
        <strain evidence="4">CBS 781.70</strain>
    </source>
</reference>
<organism evidence="2">
    <name type="scientific">Eremomyces bilateralis CBS 781.70</name>
    <dbReference type="NCBI Taxonomy" id="1392243"/>
    <lineage>
        <taxon>Eukaryota</taxon>
        <taxon>Fungi</taxon>
        <taxon>Dikarya</taxon>
        <taxon>Ascomycota</taxon>
        <taxon>Pezizomycotina</taxon>
        <taxon>Dothideomycetes</taxon>
        <taxon>Dothideomycetes incertae sedis</taxon>
        <taxon>Eremomycetales</taxon>
        <taxon>Eremomycetaceae</taxon>
        <taxon>Eremomyces</taxon>
    </lineage>
</organism>
<keyword evidence="2 4" id="KW-0489">Methyltransferase</keyword>
<evidence type="ECO:0000313" key="2">
    <source>
        <dbReference type="EMBL" id="KAF1811384.1"/>
    </source>
</evidence>
<dbReference type="PANTHER" id="PTHR43591:SF105">
    <property type="entry name" value="METHYLTRANSFERASE DOMAIN-CONTAINING PROTEIN-RELATED"/>
    <property type="match status" value="1"/>
</dbReference>
<evidence type="ECO:0000313" key="3">
    <source>
        <dbReference type="Proteomes" id="UP000504638"/>
    </source>
</evidence>
<dbReference type="InterPro" id="IPR029063">
    <property type="entry name" value="SAM-dependent_MTases_sf"/>
</dbReference>
<dbReference type="GO" id="GO:0032259">
    <property type="term" value="P:methylation"/>
    <property type="evidence" value="ECO:0007669"/>
    <property type="project" value="UniProtKB-KW"/>
</dbReference>
<dbReference type="RefSeq" id="XP_033533015.1">
    <property type="nucleotide sequence ID" value="XM_033679751.1"/>
</dbReference>
<dbReference type="OrthoDB" id="2013972at2759"/>
<dbReference type="AlphaFoldDB" id="A0A6G1G004"/>
<dbReference type="PANTHER" id="PTHR43591">
    <property type="entry name" value="METHYLTRANSFERASE"/>
    <property type="match status" value="1"/>
</dbReference>
<evidence type="ECO:0000313" key="4">
    <source>
        <dbReference type="RefSeq" id="XP_033533015.1"/>
    </source>
</evidence>
<dbReference type="Pfam" id="PF13489">
    <property type="entry name" value="Methyltransf_23"/>
    <property type="match status" value="1"/>
</dbReference>
<keyword evidence="3" id="KW-1185">Reference proteome</keyword>
<dbReference type="CDD" id="cd02440">
    <property type="entry name" value="AdoMet_MTases"/>
    <property type="match status" value="1"/>
</dbReference>
<accession>A0A6G1G004</accession>
<gene>
    <name evidence="2 4" type="ORF">P152DRAFT_459777</name>
</gene>
<protein>
    <submittedName>
        <fullName evidence="2 4">S-adenosyl-L-methionine-dependent methyltransferase</fullName>
    </submittedName>
</protein>
<feature type="region of interest" description="Disordered" evidence="1">
    <location>
        <begin position="39"/>
        <end position="79"/>
    </location>
</feature>
<sequence length="433" mass="48604">MITASAAGEAPFHTDVSYSESIHCQESDRLPRDVMQIQQEDSSIPPSPYEAHPHLPIPPFQLQLDTPHDNGNGTTEVQQSQAHALFAQLAHQTLGSAETGTSSFPAPFDIVTPRSLERRYADSAYDSESLIGEDARTLASYITNYQYENGRRYHAYKDGAYWGPNDEQANEMQDQSHHMYLLTLDGKLHLSPIDPTPQQILDVGTGTGIWAIDIADAYPSASVIGTDLSPIQPEFIPPNCTFEIDDATVEWTYPEDHFDFIHIREMFGSIPDWDFFLAQAHKATRPGGWVEVLEHSVRPISDDGGVGPEHFYTTWGNTVVRMGEVFGKSFAIWDEVKGRMERAGFVDVHEVPFVWPMNGWSKDPKLKELGKWNQLRMHDGVEGFMLRLLTTVGGWSYDGAQKFLEDMKKQLKDTSVQAFLPGSVVYGRKPLLD</sequence>
<dbReference type="GeneID" id="54420321"/>
<evidence type="ECO:0000256" key="1">
    <source>
        <dbReference type="SAM" id="MobiDB-lite"/>
    </source>
</evidence>